<dbReference type="Proteomes" id="UP001597023">
    <property type="component" value="Unassembled WGS sequence"/>
</dbReference>
<evidence type="ECO:0000256" key="1">
    <source>
        <dbReference type="SAM" id="MobiDB-lite"/>
    </source>
</evidence>
<dbReference type="RefSeq" id="WP_381617135.1">
    <property type="nucleotide sequence ID" value="NZ_JBHTEB010000001.1"/>
</dbReference>
<evidence type="ECO:0000313" key="2">
    <source>
        <dbReference type="EMBL" id="MFD0319074.1"/>
    </source>
</evidence>
<accession>A0ABW2WIS9</accession>
<dbReference type="EMBL" id="JBHTEB010000001">
    <property type="protein sequence ID" value="MFD0319074.1"/>
    <property type="molecule type" value="Genomic_DNA"/>
</dbReference>
<reference evidence="3" key="1">
    <citation type="journal article" date="2019" name="Int. J. Syst. Evol. Microbiol.">
        <title>The Global Catalogue of Microorganisms (GCM) 10K type strain sequencing project: providing services to taxonomists for standard genome sequencing and annotation.</title>
        <authorList>
            <consortium name="The Broad Institute Genomics Platform"/>
            <consortium name="The Broad Institute Genome Sequencing Center for Infectious Disease"/>
            <person name="Wu L."/>
            <person name="Ma J."/>
        </authorList>
    </citation>
    <scope>NUCLEOTIDE SEQUENCE [LARGE SCALE GENOMIC DNA]</scope>
    <source>
        <strain evidence="3">CGMCC 4.7400</strain>
    </source>
</reference>
<comment type="caution">
    <text evidence="2">The sequence shown here is derived from an EMBL/GenBank/DDBJ whole genome shotgun (WGS) entry which is preliminary data.</text>
</comment>
<feature type="region of interest" description="Disordered" evidence="1">
    <location>
        <begin position="231"/>
        <end position="252"/>
    </location>
</feature>
<name>A0ABW2WIS9_9ACTN</name>
<evidence type="ECO:0000313" key="3">
    <source>
        <dbReference type="Proteomes" id="UP001597023"/>
    </source>
</evidence>
<keyword evidence="3" id="KW-1185">Reference proteome</keyword>
<gene>
    <name evidence="2" type="ORF">ACFQZ6_33640</name>
</gene>
<organism evidence="2 3">
    <name type="scientific">Streptomyces flavalbus</name>
    <dbReference type="NCBI Taxonomy" id="2665155"/>
    <lineage>
        <taxon>Bacteria</taxon>
        <taxon>Bacillati</taxon>
        <taxon>Actinomycetota</taxon>
        <taxon>Actinomycetes</taxon>
        <taxon>Kitasatosporales</taxon>
        <taxon>Streptomycetaceae</taxon>
        <taxon>Streptomyces</taxon>
    </lineage>
</organism>
<protein>
    <submittedName>
        <fullName evidence="2">Uncharacterized protein</fullName>
    </submittedName>
</protein>
<proteinExistence type="predicted"/>
<sequence>MTSPVDQLLDRSRLVSEPYTLEEIDAAALRVAARAAARRAECAPDDPEPEIAPVPGTAPVPEQDAAAQDLRALCETAVMSDGALTSLRHFVARALPEPCGARVLGCVLQLTEREDSARLWWQYAAGAGDSAATYCLYLHHLAHGERPEAEWWWRAQAAAVTSGCGEPDGGLHEFTTALRTPRRDQAPDLATRTAQLNAVLDYVPAALAYVDDDLDLPLPDPDFTDRITSLTERRTREAPLGPAPRTSAPGWTWHDGGGAFGHRQRVGSVAAEFRRRRTLRAFWRHCEKCADCDPSGIPCHTHEVVW</sequence>